<proteinExistence type="predicted"/>
<evidence type="ECO:0000313" key="1">
    <source>
        <dbReference type="EMBL" id="AQN32396.1"/>
    </source>
</evidence>
<gene>
    <name evidence="1" type="ORF">Ec3a_54</name>
</gene>
<organism evidence="1 2">
    <name type="scientific">Escherichia phage vB_EcoS_CEB_EC3a</name>
    <dbReference type="NCBI Taxonomy" id="1933774"/>
    <lineage>
        <taxon>Viruses</taxon>
        <taxon>Duplodnaviria</taxon>
        <taxon>Heunggongvirae</taxon>
        <taxon>Uroviricota</taxon>
        <taxon>Caudoviricetes</taxon>
        <taxon>Drexlerviridae</taxon>
        <taxon>Braunvirinae</taxon>
        <taxon>Loudonvirus</taxon>
        <taxon>Loudonvirus EC3a</taxon>
        <taxon>Guelphvirus EC3a</taxon>
    </lineage>
</organism>
<dbReference type="EMBL" id="KY398841">
    <property type="protein sequence ID" value="AQN32396.1"/>
    <property type="molecule type" value="Genomic_DNA"/>
</dbReference>
<name>A0A1Q1PWD0_9CAUD</name>
<evidence type="ECO:0000313" key="2">
    <source>
        <dbReference type="Proteomes" id="UP000224800"/>
    </source>
</evidence>
<reference evidence="1 2" key="1">
    <citation type="submission" date="2016-12" db="EMBL/GenBank/DDBJ databases">
        <title>Clearing Escherichia coli biofilms with honey-phage combinations.</title>
        <authorList>
            <person name="Oliveira A."/>
            <person name="Ribeiro H."/>
            <person name="Melo L.D.R."/>
            <person name="Henriques A."/>
            <person name="Sillankorva S."/>
        </authorList>
    </citation>
    <scope>NUCLEOTIDE SEQUENCE [LARGE SCALE GENOMIC DNA]</scope>
</reference>
<protein>
    <submittedName>
        <fullName evidence="1">Uncharacterized protein</fullName>
    </submittedName>
</protein>
<sequence>MIVETGRAAVWAHCGEAGLQDDIKQISRFFDIKDISVVFNGKFSYMDERPRKYVRVKPGVRIDVNEFLKSEGFKFKITKPKD</sequence>
<keyword evidence="2" id="KW-1185">Reference proteome</keyword>
<dbReference type="Proteomes" id="UP000224800">
    <property type="component" value="Segment"/>
</dbReference>
<accession>A0A1Q1PWD0</accession>